<sequence>MPTTIIVLFKRRPGITNEEFINGCNTAVPQFQSMGVFNQGKITRFNKFHVSLEQAKQLSSLKPDVAASSFDAMVELEVNSIQEFIGNFDQSEYLEKVAGAQQKLIDPSSLQVMIGGYDVKFP</sequence>
<reference evidence="1 2" key="1">
    <citation type="journal article" date="2019" name="Nat. Ecol. Evol.">
        <title>Megaphylogeny resolves global patterns of mushroom evolution.</title>
        <authorList>
            <person name="Varga T."/>
            <person name="Krizsan K."/>
            <person name="Foldi C."/>
            <person name="Dima B."/>
            <person name="Sanchez-Garcia M."/>
            <person name="Sanchez-Ramirez S."/>
            <person name="Szollosi G.J."/>
            <person name="Szarkandi J.G."/>
            <person name="Papp V."/>
            <person name="Albert L."/>
            <person name="Andreopoulos W."/>
            <person name="Angelini C."/>
            <person name="Antonin V."/>
            <person name="Barry K.W."/>
            <person name="Bougher N.L."/>
            <person name="Buchanan P."/>
            <person name="Buyck B."/>
            <person name="Bense V."/>
            <person name="Catcheside P."/>
            <person name="Chovatia M."/>
            <person name="Cooper J."/>
            <person name="Damon W."/>
            <person name="Desjardin D."/>
            <person name="Finy P."/>
            <person name="Geml J."/>
            <person name="Haridas S."/>
            <person name="Hughes K."/>
            <person name="Justo A."/>
            <person name="Karasinski D."/>
            <person name="Kautmanova I."/>
            <person name="Kiss B."/>
            <person name="Kocsube S."/>
            <person name="Kotiranta H."/>
            <person name="LaButti K.M."/>
            <person name="Lechner B.E."/>
            <person name="Liimatainen K."/>
            <person name="Lipzen A."/>
            <person name="Lukacs Z."/>
            <person name="Mihaltcheva S."/>
            <person name="Morgado L.N."/>
            <person name="Niskanen T."/>
            <person name="Noordeloos M.E."/>
            <person name="Ohm R.A."/>
            <person name="Ortiz-Santana B."/>
            <person name="Ovrebo C."/>
            <person name="Racz N."/>
            <person name="Riley R."/>
            <person name="Savchenko A."/>
            <person name="Shiryaev A."/>
            <person name="Soop K."/>
            <person name="Spirin V."/>
            <person name="Szebenyi C."/>
            <person name="Tomsovsky M."/>
            <person name="Tulloss R.E."/>
            <person name="Uehling J."/>
            <person name="Grigoriev I.V."/>
            <person name="Vagvolgyi C."/>
            <person name="Papp T."/>
            <person name="Martin F.M."/>
            <person name="Miettinen O."/>
            <person name="Hibbett D.S."/>
            <person name="Nagy L.G."/>
        </authorList>
    </citation>
    <scope>NUCLEOTIDE SEQUENCE [LARGE SCALE GENOMIC DNA]</scope>
    <source>
        <strain evidence="1 2">CBS 166.37</strain>
    </source>
</reference>
<dbReference type="OrthoDB" id="3183782at2759"/>
<accession>A0A5C3LN33</accession>
<keyword evidence="2" id="KW-1185">Reference proteome</keyword>
<dbReference type="Proteomes" id="UP000308652">
    <property type="component" value="Unassembled WGS sequence"/>
</dbReference>
<protein>
    <recommendedName>
        <fullName evidence="3">EthD domain-containing protein</fullName>
    </recommendedName>
</protein>
<dbReference type="EMBL" id="ML213649">
    <property type="protein sequence ID" value="TFK33376.1"/>
    <property type="molecule type" value="Genomic_DNA"/>
</dbReference>
<name>A0A5C3LN33_9AGAR</name>
<dbReference type="AlphaFoldDB" id="A0A5C3LN33"/>
<evidence type="ECO:0008006" key="3">
    <source>
        <dbReference type="Google" id="ProtNLM"/>
    </source>
</evidence>
<evidence type="ECO:0000313" key="2">
    <source>
        <dbReference type="Proteomes" id="UP000308652"/>
    </source>
</evidence>
<gene>
    <name evidence="1" type="ORF">BDQ12DRAFT_727813</name>
</gene>
<proteinExistence type="predicted"/>
<evidence type="ECO:0000313" key="1">
    <source>
        <dbReference type="EMBL" id="TFK33376.1"/>
    </source>
</evidence>
<dbReference type="Gene3D" id="3.30.70.100">
    <property type="match status" value="1"/>
</dbReference>
<organism evidence="1 2">
    <name type="scientific">Crucibulum laeve</name>
    <dbReference type="NCBI Taxonomy" id="68775"/>
    <lineage>
        <taxon>Eukaryota</taxon>
        <taxon>Fungi</taxon>
        <taxon>Dikarya</taxon>
        <taxon>Basidiomycota</taxon>
        <taxon>Agaricomycotina</taxon>
        <taxon>Agaricomycetes</taxon>
        <taxon>Agaricomycetidae</taxon>
        <taxon>Agaricales</taxon>
        <taxon>Agaricineae</taxon>
        <taxon>Nidulariaceae</taxon>
        <taxon>Crucibulum</taxon>
    </lineage>
</organism>